<sequence>MLDNKQKHSRYKTSIKNSHDTMKACEVQHMIDTIIRQKIQTTKTIRTLKRNIRAAKAMQETLAKTLTERPHFLNYAISTQILDTKDAFNTKASSIVATLEEEINEIITMLNKVPDNLPAN</sequence>
<dbReference type="AlphaFoldDB" id="A0AA35V5X0"/>
<gene>
    <name evidence="1" type="ORF">LSALG_LOCUS708</name>
</gene>
<evidence type="ECO:0000313" key="2">
    <source>
        <dbReference type="Proteomes" id="UP001177003"/>
    </source>
</evidence>
<evidence type="ECO:0000313" key="1">
    <source>
        <dbReference type="EMBL" id="CAI9259840.1"/>
    </source>
</evidence>
<reference evidence="1" key="1">
    <citation type="submission" date="2023-04" db="EMBL/GenBank/DDBJ databases">
        <authorList>
            <person name="Vijverberg K."/>
            <person name="Xiong W."/>
            <person name="Schranz E."/>
        </authorList>
    </citation>
    <scope>NUCLEOTIDE SEQUENCE</scope>
</reference>
<protein>
    <submittedName>
        <fullName evidence="1">Uncharacterized protein</fullName>
    </submittedName>
</protein>
<accession>A0AA35V5X0</accession>
<name>A0AA35V5X0_LACSI</name>
<proteinExistence type="predicted"/>
<organism evidence="1 2">
    <name type="scientific">Lactuca saligna</name>
    <name type="common">Willowleaf lettuce</name>
    <dbReference type="NCBI Taxonomy" id="75948"/>
    <lineage>
        <taxon>Eukaryota</taxon>
        <taxon>Viridiplantae</taxon>
        <taxon>Streptophyta</taxon>
        <taxon>Embryophyta</taxon>
        <taxon>Tracheophyta</taxon>
        <taxon>Spermatophyta</taxon>
        <taxon>Magnoliopsida</taxon>
        <taxon>eudicotyledons</taxon>
        <taxon>Gunneridae</taxon>
        <taxon>Pentapetalae</taxon>
        <taxon>asterids</taxon>
        <taxon>campanulids</taxon>
        <taxon>Asterales</taxon>
        <taxon>Asteraceae</taxon>
        <taxon>Cichorioideae</taxon>
        <taxon>Cichorieae</taxon>
        <taxon>Lactucinae</taxon>
        <taxon>Lactuca</taxon>
    </lineage>
</organism>
<keyword evidence="2" id="KW-1185">Reference proteome</keyword>
<dbReference type="EMBL" id="OX465086">
    <property type="protein sequence ID" value="CAI9259840.1"/>
    <property type="molecule type" value="Genomic_DNA"/>
</dbReference>
<dbReference type="Proteomes" id="UP001177003">
    <property type="component" value="Chromosome 0"/>
</dbReference>